<comment type="caution">
    <text evidence="18">The sequence shown here is derived from an EMBL/GenBank/DDBJ whole genome shotgun (WGS) entry which is preliminary data.</text>
</comment>
<proteinExistence type="inferred from homology"/>
<evidence type="ECO:0000256" key="5">
    <source>
        <dbReference type="ARBA" id="ARBA00014741"/>
    </source>
</evidence>
<dbReference type="Pfam" id="PF01557">
    <property type="entry name" value="FAA_hydrolase"/>
    <property type="match status" value="1"/>
</dbReference>
<evidence type="ECO:0000256" key="15">
    <source>
        <dbReference type="RuleBase" id="RU366008"/>
    </source>
</evidence>
<evidence type="ECO:0000256" key="2">
    <source>
        <dbReference type="ARBA" id="ARBA00004782"/>
    </source>
</evidence>
<feature type="binding site" evidence="14">
    <location>
        <position position="279"/>
    </location>
    <ligand>
        <name>Mg(2+)</name>
        <dbReference type="ChEBI" id="CHEBI:18420"/>
    </ligand>
</feature>
<dbReference type="SUPFAM" id="SSF63433">
    <property type="entry name" value="Fumarylacetoacetate hydrolase, FAH, N-terminal domain"/>
    <property type="match status" value="1"/>
</dbReference>
<comment type="cofactor">
    <cofactor evidence="15">
        <name>Mg(2+)</name>
        <dbReference type="ChEBI" id="CHEBI:18420"/>
    </cofactor>
    <cofactor evidence="15">
        <name>Ca(2+)</name>
        <dbReference type="ChEBI" id="CHEBI:29108"/>
    </cofactor>
</comment>
<dbReference type="FunFam" id="3.90.850.10:FF:000004">
    <property type="entry name" value="Fumarylacetoacetase"/>
    <property type="match status" value="1"/>
</dbReference>
<dbReference type="Proteomes" id="UP000835052">
    <property type="component" value="Unassembled WGS sequence"/>
</dbReference>
<dbReference type="InterPro" id="IPR005959">
    <property type="entry name" value="Fumarylacetoacetase"/>
</dbReference>
<dbReference type="OrthoDB" id="9971669at2759"/>
<dbReference type="GO" id="GO:0006572">
    <property type="term" value="P:L-tyrosine catabolic process"/>
    <property type="evidence" value="ECO:0007669"/>
    <property type="project" value="UniProtKB-UniRule"/>
</dbReference>
<dbReference type="SUPFAM" id="SSF56529">
    <property type="entry name" value="FAH"/>
    <property type="match status" value="1"/>
</dbReference>
<dbReference type="InterPro" id="IPR011234">
    <property type="entry name" value="Fumarylacetoacetase-like_C"/>
</dbReference>
<feature type="binding site" evidence="14">
    <location>
        <position position="299"/>
    </location>
    <ligand>
        <name>Mg(2+)</name>
        <dbReference type="ChEBI" id="CHEBI:18420"/>
    </ligand>
</feature>
<feature type="binding site" evidence="14">
    <location>
        <position position="246"/>
    </location>
    <ligand>
        <name>Ca(2+)</name>
        <dbReference type="ChEBI" id="CHEBI:29108"/>
    </ligand>
</feature>
<feature type="binding site" evidence="13">
    <location>
        <position position="173"/>
    </location>
    <ligand>
        <name>substrate</name>
    </ligand>
</feature>
<evidence type="ECO:0000256" key="9">
    <source>
        <dbReference type="ARBA" id="ARBA00022842"/>
    </source>
</evidence>
<comment type="catalytic activity">
    <reaction evidence="1 15">
        <text>4-fumarylacetoacetate + H2O = acetoacetate + fumarate + H(+)</text>
        <dbReference type="Rhea" id="RHEA:10244"/>
        <dbReference type="ChEBI" id="CHEBI:13705"/>
        <dbReference type="ChEBI" id="CHEBI:15377"/>
        <dbReference type="ChEBI" id="CHEBI:15378"/>
        <dbReference type="ChEBI" id="CHEBI:18034"/>
        <dbReference type="ChEBI" id="CHEBI:29806"/>
        <dbReference type="EC" id="3.7.1.2"/>
    </reaction>
</comment>
<feature type="binding site" evidence="14">
    <location>
        <position position="303"/>
    </location>
    <ligand>
        <name>Mg(2+)</name>
        <dbReference type="ChEBI" id="CHEBI:18420"/>
    </ligand>
</feature>
<dbReference type="PANTHER" id="PTHR43069">
    <property type="entry name" value="FUMARYLACETOACETASE"/>
    <property type="match status" value="1"/>
</dbReference>
<evidence type="ECO:0000256" key="14">
    <source>
        <dbReference type="PIRSR" id="PIRSR605959-3"/>
    </source>
</evidence>
<gene>
    <name evidence="18" type="ORF">CAUJ_LOCUS1324</name>
</gene>
<dbReference type="EC" id="3.7.1.2" evidence="4 15"/>
<keyword evidence="19" id="KW-1185">Reference proteome</keyword>
<dbReference type="AlphaFoldDB" id="A0A8S1GP60"/>
<feature type="binding site" evidence="14">
    <location>
        <position position="171"/>
    </location>
    <ligand>
        <name>Ca(2+)</name>
        <dbReference type="ChEBI" id="CHEBI:29108"/>
    </ligand>
</feature>
<dbReference type="GO" id="GO:1902000">
    <property type="term" value="P:homogentisate catabolic process"/>
    <property type="evidence" value="ECO:0007669"/>
    <property type="project" value="TreeGrafter"/>
</dbReference>
<dbReference type="NCBIfam" id="TIGR01266">
    <property type="entry name" value="fum_ac_acetase"/>
    <property type="match status" value="1"/>
</dbReference>
<feature type="domain" description="Fumarylacetoacetase N-terminal" evidence="17">
    <location>
        <begin position="61"/>
        <end position="163"/>
    </location>
</feature>
<dbReference type="Pfam" id="PF09298">
    <property type="entry name" value="FAA_hydrolase_N"/>
    <property type="match status" value="1"/>
</dbReference>
<sequence length="460" mass="51178">MMKPNRSHILTFGINYGVASFGSAICDLAPKNNRFVETFVMLSPLMTSFVNIPAGSDFTFENLPYGVFSTKDNHTHRIGVAIGEEILDLSVVSKFFDGPILREHQNVFQNESLNDFMRLPRAAWSEARKKLQELLGEYSPLKNDSALSKKALVPQSSATMHLPAQIGDYTDFYSSIYHATNVGIMFRGKENALMPNWKWLPVGYHGRASSVVISGTDIRRPQGQTKPEGVSEPLFGPSKLMDFELEMAFFVGGEENPLGTRVPIEKAEDRIFGVVLMNDWSARDIQAWEYVPLGPFLAKSLGTTISPWVVTMEALRPFMVENPKQDPVPPAYLHHEDPYTLDINLAVSIKPENGQEHVVAKTNFKHLYWTLKQQLAHHTVNGCNIRAGDLMGSGTVSGPEEGEYGSMLELSWRGAKEVPVGSETRKFLKDGDEVNLSGKCEKDGKRLGFGPCRGRLLPAE</sequence>
<dbReference type="GO" id="GO:0046872">
    <property type="term" value="F:metal ion binding"/>
    <property type="evidence" value="ECO:0007669"/>
    <property type="project" value="UniProtKB-UniRule"/>
</dbReference>
<evidence type="ECO:0000256" key="7">
    <source>
        <dbReference type="ARBA" id="ARBA00022801"/>
    </source>
</evidence>
<evidence type="ECO:0000256" key="6">
    <source>
        <dbReference type="ARBA" id="ARBA00022723"/>
    </source>
</evidence>
<comment type="pathway">
    <text evidence="2 15">Amino-acid degradation; L-phenylalanine degradation; acetoacetate and fumarate from L-phenylalanine: step 6/6.</text>
</comment>
<evidence type="ECO:0000256" key="12">
    <source>
        <dbReference type="PIRSR" id="PIRSR605959-1"/>
    </source>
</evidence>
<keyword evidence="8 14" id="KW-0106">Calcium</keyword>
<dbReference type="InterPro" id="IPR036462">
    <property type="entry name" value="Fumarylacetoacetase_N_sf"/>
</dbReference>
<evidence type="ECO:0000256" key="4">
    <source>
        <dbReference type="ARBA" id="ARBA00012094"/>
    </source>
</evidence>
<evidence type="ECO:0000256" key="3">
    <source>
        <dbReference type="ARBA" id="ARBA00010211"/>
    </source>
</evidence>
<evidence type="ECO:0000256" key="13">
    <source>
        <dbReference type="PIRSR" id="PIRSR605959-2"/>
    </source>
</evidence>
<feature type="binding site" evidence="14">
    <location>
        <position position="279"/>
    </location>
    <ligand>
        <name>Ca(2+)</name>
        <dbReference type="ChEBI" id="CHEBI:29108"/>
    </ligand>
</feature>
<dbReference type="PANTHER" id="PTHR43069:SF2">
    <property type="entry name" value="FUMARYLACETOACETASE"/>
    <property type="match status" value="1"/>
</dbReference>
<dbReference type="Gene3D" id="3.90.850.10">
    <property type="entry name" value="Fumarylacetoacetase-like, C-terminal domain"/>
    <property type="match status" value="1"/>
</dbReference>
<evidence type="ECO:0000256" key="8">
    <source>
        <dbReference type="ARBA" id="ARBA00022837"/>
    </source>
</evidence>
<evidence type="ECO:0000313" key="18">
    <source>
        <dbReference type="EMBL" id="CAD6185405.1"/>
    </source>
</evidence>
<dbReference type="GO" id="GO:0004334">
    <property type="term" value="F:fumarylacetoacetase activity"/>
    <property type="evidence" value="ECO:0007669"/>
    <property type="project" value="UniProtKB-UniRule"/>
</dbReference>
<dbReference type="EMBL" id="CAJGYM010000002">
    <property type="protein sequence ID" value="CAD6185405.1"/>
    <property type="molecule type" value="Genomic_DNA"/>
</dbReference>
<name>A0A8S1GP60_9PELO</name>
<dbReference type="Gene3D" id="2.30.30.230">
    <property type="entry name" value="Fumarylacetoacetase, N-terminal domain"/>
    <property type="match status" value="1"/>
</dbReference>
<keyword evidence="7 15" id="KW-0378">Hydrolase</keyword>
<evidence type="ECO:0000313" key="19">
    <source>
        <dbReference type="Proteomes" id="UP000835052"/>
    </source>
</evidence>
<feature type="active site" description="Proton acceptor" evidence="12">
    <location>
        <position position="178"/>
    </location>
</feature>
<feature type="binding site" evidence="13">
    <location>
        <position position="290"/>
    </location>
    <ligand>
        <name>substrate</name>
    </ligand>
</feature>
<dbReference type="InterPro" id="IPR036663">
    <property type="entry name" value="Fumarylacetoacetase_C_sf"/>
</dbReference>
<dbReference type="InterPro" id="IPR015377">
    <property type="entry name" value="Fumarylacetoacetase_N"/>
</dbReference>
<reference evidence="18" key="1">
    <citation type="submission" date="2020-10" db="EMBL/GenBank/DDBJ databases">
        <authorList>
            <person name="Kikuchi T."/>
        </authorList>
    </citation>
    <scope>NUCLEOTIDE SEQUENCE</scope>
    <source>
        <strain evidence="18">NKZ352</strain>
    </source>
</reference>
<keyword evidence="11 15" id="KW-0585">Phenylalanine catabolism</keyword>
<feature type="binding site" evidence="13">
    <location>
        <position position="187"/>
    </location>
    <ligand>
        <name>substrate</name>
    </ligand>
</feature>
<keyword evidence="6 14" id="KW-0479">Metal-binding</keyword>
<feature type="binding site" evidence="14">
    <location>
        <position position="244"/>
    </location>
    <ligand>
        <name>Ca(2+)</name>
        <dbReference type="ChEBI" id="CHEBI:29108"/>
    </ligand>
</feature>
<feature type="binding site" evidence="13">
    <location>
        <position position="286"/>
    </location>
    <ligand>
        <name>substrate</name>
    </ligand>
</feature>
<dbReference type="GO" id="GO:0006559">
    <property type="term" value="P:L-phenylalanine catabolic process"/>
    <property type="evidence" value="ECO:0007669"/>
    <property type="project" value="UniProtKB-UniRule"/>
</dbReference>
<keyword evidence="10 15" id="KW-0828">Tyrosine catabolism</keyword>
<dbReference type="FunFam" id="2.30.30.230:FF:000001">
    <property type="entry name" value="Fumarylacetoacetase"/>
    <property type="match status" value="1"/>
</dbReference>
<comment type="similarity">
    <text evidence="3 15">Belongs to the FAH family.</text>
</comment>
<evidence type="ECO:0000256" key="11">
    <source>
        <dbReference type="ARBA" id="ARBA00023232"/>
    </source>
</evidence>
<feature type="domain" description="Fumarylacetoacetase-like C-terminal" evidence="16">
    <location>
        <begin position="198"/>
        <end position="447"/>
    </location>
</feature>
<evidence type="ECO:0000259" key="16">
    <source>
        <dbReference type="Pfam" id="PF01557"/>
    </source>
</evidence>
<evidence type="ECO:0000259" key="17">
    <source>
        <dbReference type="Pfam" id="PF09298"/>
    </source>
</evidence>
<evidence type="ECO:0000256" key="1">
    <source>
        <dbReference type="ARBA" id="ARBA00000353"/>
    </source>
</evidence>
<keyword evidence="9 14" id="KW-0460">Magnesium</keyword>
<evidence type="ECO:0000256" key="10">
    <source>
        <dbReference type="ARBA" id="ARBA00022878"/>
    </source>
</evidence>
<accession>A0A8S1GP60</accession>
<feature type="binding site" evidence="13">
    <location>
        <position position="395"/>
    </location>
    <ligand>
        <name>substrate</name>
    </ligand>
</feature>
<organism evidence="18 19">
    <name type="scientific">Caenorhabditis auriculariae</name>
    <dbReference type="NCBI Taxonomy" id="2777116"/>
    <lineage>
        <taxon>Eukaryota</taxon>
        <taxon>Metazoa</taxon>
        <taxon>Ecdysozoa</taxon>
        <taxon>Nematoda</taxon>
        <taxon>Chromadorea</taxon>
        <taxon>Rhabditida</taxon>
        <taxon>Rhabditina</taxon>
        <taxon>Rhabditomorpha</taxon>
        <taxon>Rhabditoidea</taxon>
        <taxon>Rhabditidae</taxon>
        <taxon>Peloderinae</taxon>
        <taxon>Caenorhabditis</taxon>
    </lineage>
</organism>
<protein>
    <recommendedName>
        <fullName evidence="5 15">Fumarylacetoacetase</fullName>
        <ecNumber evidence="4 15">3.7.1.2</ecNumber>
    </recommendedName>
    <alternativeName>
        <fullName evidence="15">Fumarylacetoacetate hydrolase</fullName>
    </alternativeName>
</protein>